<feature type="transmembrane region" description="Helical" evidence="1">
    <location>
        <begin position="12"/>
        <end position="30"/>
    </location>
</feature>
<feature type="transmembrane region" description="Helical" evidence="1">
    <location>
        <begin position="36"/>
        <end position="58"/>
    </location>
</feature>
<reference evidence="2" key="1">
    <citation type="journal article" date="2021" name="PeerJ">
        <title>Extensive microbial diversity within the chicken gut microbiome revealed by metagenomics and culture.</title>
        <authorList>
            <person name="Gilroy R."/>
            <person name="Ravi A."/>
            <person name="Getino M."/>
            <person name="Pursley I."/>
            <person name="Horton D.L."/>
            <person name="Alikhan N.F."/>
            <person name="Baker D."/>
            <person name="Gharbi K."/>
            <person name="Hall N."/>
            <person name="Watson M."/>
            <person name="Adriaenssens E.M."/>
            <person name="Foster-Nyarko E."/>
            <person name="Jarju S."/>
            <person name="Secka A."/>
            <person name="Antonio M."/>
            <person name="Oren A."/>
            <person name="Chaudhuri R.R."/>
            <person name="La Ragione R."/>
            <person name="Hildebrand F."/>
            <person name="Pallen M.J."/>
        </authorList>
    </citation>
    <scope>NUCLEOTIDE SEQUENCE</scope>
    <source>
        <strain evidence="2">CHK196-3914</strain>
    </source>
</reference>
<evidence type="ECO:0000313" key="2">
    <source>
        <dbReference type="EMBL" id="HIZ74901.1"/>
    </source>
</evidence>
<gene>
    <name evidence="2" type="ORF">H9723_06635</name>
</gene>
<evidence type="ECO:0000256" key="1">
    <source>
        <dbReference type="SAM" id="Phobius"/>
    </source>
</evidence>
<comment type="caution">
    <text evidence="2">The sequence shown here is derived from an EMBL/GenBank/DDBJ whole genome shotgun (WGS) entry which is preliminary data.</text>
</comment>
<sequence>YKVTAFLVNHEMLCLSIAVFVAFGITMWESEEKWKIYEFLLTLIVPLVLCFIVFLISFSTYNYKKMLEYYGGRWEKYYKKFCEECEEIERK</sequence>
<keyword evidence="1" id="KW-1133">Transmembrane helix</keyword>
<reference evidence="2" key="2">
    <citation type="submission" date="2021-04" db="EMBL/GenBank/DDBJ databases">
        <authorList>
            <person name="Gilroy R."/>
        </authorList>
    </citation>
    <scope>NUCLEOTIDE SEQUENCE</scope>
    <source>
        <strain evidence="2">CHK196-3914</strain>
    </source>
</reference>
<dbReference type="EMBL" id="DXAY01000155">
    <property type="protein sequence ID" value="HIZ74901.1"/>
    <property type="molecule type" value="Genomic_DNA"/>
</dbReference>
<feature type="non-terminal residue" evidence="2">
    <location>
        <position position="1"/>
    </location>
</feature>
<organism evidence="2 3">
    <name type="scientific">Candidatus Mediterraneibacter stercoravium</name>
    <dbReference type="NCBI Taxonomy" id="2838685"/>
    <lineage>
        <taxon>Bacteria</taxon>
        <taxon>Bacillati</taxon>
        <taxon>Bacillota</taxon>
        <taxon>Clostridia</taxon>
        <taxon>Lachnospirales</taxon>
        <taxon>Lachnospiraceae</taxon>
        <taxon>Mediterraneibacter</taxon>
    </lineage>
</organism>
<dbReference type="AlphaFoldDB" id="A0A9D2K191"/>
<accession>A0A9D2K191</accession>
<proteinExistence type="predicted"/>
<keyword evidence="1" id="KW-0812">Transmembrane</keyword>
<keyword evidence="1" id="KW-0472">Membrane</keyword>
<protein>
    <submittedName>
        <fullName evidence="2">Uncharacterized protein</fullName>
    </submittedName>
</protein>
<evidence type="ECO:0000313" key="3">
    <source>
        <dbReference type="Proteomes" id="UP000824116"/>
    </source>
</evidence>
<dbReference type="Proteomes" id="UP000824116">
    <property type="component" value="Unassembled WGS sequence"/>
</dbReference>
<name>A0A9D2K191_9FIRM</name>